<dbReference type="Pfam" id="PF02613">
    <property type="entry name" value="Nitrate_red_del"/>
    <property type="match status" value="1"/>
</dbReference>
<dbReference type="PANTHER" id="PTHR34227">
    <property type="entry name" value="CHAPERONE PROTEIN YCDY"/>
    <property type="match status" value="1"/>
</dbReference>
<dbReference type="Gene3D" id="1.10.3480.10">
    <property type="entry name" value="TorD-like"/>
    <property type="match status" value="1"/>
</dbReference>
<evidence type="ECO:0000313" key="3">
    <source>
        <dbReference type="EMBL" id="MBP1901570.1"/>
    </source>
</evidence>
<evidence type="ECO:0000313" key="4">
    <source>
        <dbReference type="Proteomes" id="UP000770586"/>
    </source>
</evidence>
<dbReference type="InterPro" id="IPR020945">
    <property type="entry name" value="DMSO/NO3_reduct_chaperone"/>
</dbReference>
<dbReference type="InterPro" id="IPR050289">
    <property type="entry name" value="TorD/DmsD_chaperones"/>
</dbReference>
<evidence type="ECO:0000256" key="2">
    <source>
        <dbReference type="SAM" id="MobiDB-lite"/>
    </source>
</evidence>
<dbReference type="Proteomes" id="UP000770586">
    <property type="component" value="Unassembled WGS sequence"/>
</dbReference>
<reference evidence="3 4" key="1">
    <citation type="submission" date="2021-03" db="EMBL/GenBank/DDBJ databases">
        <title>Genomic Encyclopedia of Type Strains, Phase IV (KMG-IV): sequencing the most valuable type-strain genomes for metagenomic binning, comparative biology and taxonomic classification.</title>
        <authorList>
            <person name="Goeker M."/>
        </authorList>
    </citation>
    <scope>NUCLEOTIDE SEQUENCE [LARGE SCALE GENOMIC DNA]</scope>
    <source>
        <strain evidence="3 4">DSM 12287</strain>
    </source>
</reference>
<gene>
    <name evidence="3" type="ORF">J2744_001246</name>
</gene>
<evidence type="ECO:0000256" key="1">
    <source>
        <dbReference type="ARBA" id="ARBA00023186"/>
    </source>
</evidence>
<dbReference type="EMBL" id="JAGGKE010000004">
    <property type="protein sequence ID" value="MBP1901570.1"/>
    <property type="molecule type" value="Genomic_DNA"/>
</dbReference>
<dbReference type="OrthoDB" id="320758at2157"/>
<feature type="region of interest" description="Disordered" evidence="2">
    <location>
        <begin position="1"/>
        <end position="41"/>
    </location>
</feature>
<feature type="compositionally biased region" description="Acidic residues" evidence="2">
    <location>
        <begin position="1"/>
        <end position="10"/>
    </location>
</feature>
<dbReference type="InterPro" id="IPR036411">
    <property type="entry name" value="TorD-like_sf"/>
</dbReference>
<proteinExistence type="predicted"/>
<sequence length="373" mass="38819">MTDHTDDETETGARVDDESAVGDESAAAGWDADLSPAAERDVHRGRLYEALATALDRPRATAADAERDPDPTVLGEVIAEAAAEIADGDADEGDAERADSRRELLDAAAAVTDRLPDDPTELERTFARTFGVETDGAVDRYEVAYAPGGVTVNTDRMADAAGFYRAFGLENAGGARDRADAVSVQLEFCSHLAAQRAYLRETGDETGAERVTEATAAFLEDHVGRWVPRFAADVREAADGGPFPALADALGAFVDLETERFGVEPEVFEEQPDGPVESLTGVDTDADGRLDLRCGTGGNGSSASEPNDHPAATGCGAAGRENFTGSPGQRAAPPGETPKPPSETPDADAGGAADAAEDETRTSEGLPSEPPSN</sequence>
<dbReference type="PANTHER" id="PTHR34227:SF1">
    <property type="entry name" value="DIMETHYL SULFOXIDE REDUCTASE CHAPERONE-RELATED"/>
    <property type="match status" value="1"/>
</dbReference>
<accession>A0A8J7RV46</accession>
<dbReference type="SUPFAM" id="SSF89155">
    <property type="entry name" value="TorD-like"/>
    <property type="match status" value="1"/>
</dbReference>
<organism evidence="3 4">
    <name type="scientific">Halorubrum trapanicum</name>
    <dbReference type="NCBI Taxonomy" id="29284"/>
    <lineage>
        <taxon>Archaea</taxon>
        <taxon>Methanobacteriati</taxon>
        <taxon>Methanobacteriota</taxon>
        <taxon>Stenosarchaea group</taxon>
        <taxon>Halobacteria</taxon>
        <taxon>Halobacteriales</taxon>
        <taxon>Haloferacaceae</taxon>
        <taxon>Halorubrum</taxon>
    </lineage>
</organism>
<protein>
    <submittedName>
        <fullName evidence="3">TorA maturation chaperone TorD</fullName>
    </submittedName>
</protein>
<comment type="caution">
    <text evidence="3">The sequence shown here is derived from an EMBL/GenBank/DDBJ whole genome shotgun (WGS) entry which is preliminary data.</text>
</comment>
<keyword evidence="4" id="KW-1185">Reference proteome</keyword>
<dbReference type="RefSeq" id="WP_209545755.1">
    <property type="nucleotide sequence ID" value="NZ_BAAADX010000004.1"/>
</dbReference>
<name>A0A8J7RV46_9EURY</name>
<dbReference type="AlphaFoldDB" id="A0A8J7RV46"/>
<feature type="region of interest" description="Disordered" evidence="2">
    <location>
        <begin position="266"/>
        <end position="373"/>
    </location>
</feature>
<keyword evidence="1" id="KW-0143">Chaperone</keyword>